<evidence type="ECO:0000313" key="2">
    <source>
        <dbReference type="Proteomes" id="UP000178534"/>
    </source>
</evidence>
<comment type="caution">
    <text evidence="1">The sequence shown here is derived from an EMBL/GenBank/DDBJ whole genome shotgun (WGS) entry which is preliminary data.</text>
</comment>
<accession>A0A1G2DHS9</accession>
<gene>
    <name evidence="1" type="ORF">A2942_00210</name>
</gene>
<evidence type="ECO:0000313" key="1">
    <source>
        <dbReference type="EMBL" id="OGZ12521.1"/>
    </source>
</evidence>
<protein>
    <submittedName>
        <fullName evidence="1">Uncharacterized protein</fullName>
    </submittedName>
</protein>
<sequence>MRKEKEAFLALSKDVQDEIVAEYFRQTPLAKTAVALKALRGAEYAHRLANKGFAPMEVFELLLGPVTVSVQIVHEVRESGKRLGFALRLRNASEAGYGSLYHNTCCSFRWLDDLTSATDRDDSDAFNGTHPAPLEKLGVTLHHETPRMNMDMTFMHRRVISMSDIAKMNGTWRFFSDEEIRAHPADVVESNWHQLEWVMDENRAEFGVLKGSFPAQLFSR</sequence>
<proteinExistence type="predicted"/>
<organism evidence="1 2">
    <name type="scientific">Candidatus Lloydbacteria bacterium RIFCSPLOWO2_01_FULL_50_20</name>
    <dbReference type="NCBI Taxonomy" id="1798665"/>
    <lineage>
        <taxon>Bacteria</taxon>
        <taxon>Candidatus Lloydiibacteriota</taxon>
    </lineage>
</organism>
<name>A0A1G2DHS9_9BACT</name>
<dbReference type="Proteomes" id="UP000178534">
    <property type="component" value="Unassembled WGS sequence"/>
</dbReference>
<reference evidence="1 2" key="1">
    <citation type="journal article" date="2016" name="Nat. Commun.">
        <title>Thousands of microbial genomes shed light on interconnected biogeochemical processes in an aquifer system.</title>
        <authorList>
            <person name="Anantharaman K."/>
            <person name="Brown C.T."/>
            <person name="Hug L.A."/>
            <person name="Sharon I."/>
            <person name="Castelle C.J."/>
            <person name="Probst A.J."/>
            <person name="Thomas B.C."/>
            <person name="Singh A."/>
            <person name="Wilkins M.J."/>
            <person name="Karaoz U."/>
            <person name="Brodie E.L."/>
            <person name="Williams K.H."/>
            <person name="Hubbard S.S."/>
            <person name="Banfield J.F."/>
        </authorList>
    </citation>
    <scope>NUCLEOTIDE SEQUENCE [LARGE SCALE GENOMIC DNA]</scope>
</reference>
<dbReference type="EMBL" id="MHLP01000021">
    <property type="protein sequence ID" value="OGZ12521.1"/>
    <property type="molecule type" value="Genomic_DNA"/>
</dbReference>
<dbReference type="AlphaFoldDB" id="A0A1G2DHS9"/>